<proteinExistence type="predicted"/>
<evidence type="ECO:0000313" key="3">
    <source>
        <dbReference type="Proteomes" id="UP000008237"/>
    </source>
</evidence>
<feature type="compositionally biased region" description="Polar residues" evidence="1">
    <location>
        <begin position="147"/>
        <end position="161"/>
    </location>
</feature>
<dbReference type="AlphaFoldDB" id="E2B5Q3"/>
<feature type="compositionally biased region" description="Polar residues" evidence="1">
    <location>
        <begin position="176"/>
        <end position="190"/>
    </location>
</feature>
<name>E2B5Q3_HARSA</name>
<sequence length="251" mass="28275">MSLNTKNILKLLCLTFEDPMYNIESRITDEEKSIASQLADLIKDAINFDIFKETYDILYCTDASVILDAVLIEDNSEDVSEVVQDDTKADFKIAIKCNTLNLVHYNFGLKHFFQRMQGVSNPTTEGKVSQTRPLKARYLKPGHLKQGLSNPITEGKVSQTRPLKARCRKPDHWRQGVSNPTTEGKVSQTRPLEARQGVANPTTGGKVSQTRPLKARCRKPDHWRQGVSNPTTEGKVSQTRPLEARCLKPDH</sequence>
<reference evidence="2 3" key="1">
    <citation type="journal article" date="2010" name="Science">
        <title>Genomic comparison of the ants Camponotus floridanus and Harpegnathos saltator.</title>
        <authorList>
            <person name="Bonasio R."/>
            <person name="Zhang G."/>
            <person name="Ye C."/>
            <person name="Mutti N.S."/>
            <person name="Fang X."/>
            <person name="Qin N."/>
            <person name="Donahue G."/>
            <person name="Yang P."/>
            <person name="Li Q."/>
            <person name="Li C."/>
            <person name="Zhang P."/>
            <person name="Huang Z."/>
            <person name="Berger S.L."/>
            <person name="Reinberg D."/>
            <person name="Wang J."/>
            <person name="Liebig J."/>
        </authorList>
    </citation>
    <scope>NUCLEOTIDE SEQUENCE [LARGE SCALE GENOMIC DNA]</scope>
    <source>
        <strain evidence="2 3">R22 G/1</strain>
    </source>
</reference>
<evidence type="ECO:0000313" key="2">
    <source>
        <dbReference type="EMBL" id="EFN88977.1"/>
    </source>
</evidence>
<feature type="compositionally biased region" description="Polar residues" evidence="1">
    <location>
        <begin position="199"/>
        <end position="211"/>
    </location>
</feature>
<feature type="region of interest" description="Disordered" evidence="1">
    <location>
        <begin position="141"/>
        <end position="251"/>
    </location>
</feature>
<feature type="compositionally biased region" description="Basic and acidic residues" evidence="1">
    <location>
        <begin position="242"/>
        <end position="251"/>
    </location>
</feature>
<accession>E2B5Q3</accession>
<protein>
    <submittedName>
        <fullName evidence="2">Uncharacterized protein</fullName>
    </submittedName>
</protein>
<organism evidence="3">
    <name type="scientific">Harpegnathos saltator</name>
    <name type="common">Jerdon's jumping ant</name>
    <dbReference type="NCBI Taxonomy" id="610380"/>
    <lineage>
        <taxon>Eukaryota</taxon>
        <taxon>Metazoa</taxon>
        <taxon>Ecdysozoa</taxon>
        <taxon>Arthropoda</taxon>
        <taxon>Hexapoda</taxon>
        <taxon>Insecta</taxon>
        <taxon>Pterygota</taxon>
        <taxon>Neoptera</taxon>
        <taxon>Endopterygota</taxon>
        <taxon>Hymenoptera</taxon>
        <taxon>Apocrita</taxon>
        <taxon>Aculeata</taxon>
        <taxon>Formicoidea</taxon>
        <taxon>Formicidae</taxon>
        <taxon>Ponerinae</taxon>
        <taxon>Ponerini</taxon>
        <taxon>Harpegnathos</taxon>
    </lineage>
</organism>
<keyword evidence="3" id="KW-1185">Reference proteome</keyword>
<dbReference type="InParanoid" id="E2B5Q3"/>
<gene>
    <name evidence="2" type="ORF">EAI_09132</name>
</gene>
<dbReference type="EMBL" id="GL445878">
    <property type="protein sequence ID" value="EFN88977.1"/>
    <property type="molecule type" value="Genomic_DNA"/>
</dbReference>
<dbReference type="Proteomes" id="UP000008237">
    <property type="component" value="Unassembled WGS sequence"/>
</dbReference>
<feature type="compositionally biased region" description="Polar residues" evidence="1">
    <location>
        <begin position="226"/>
        <end position="240"/>
    </location>
</feature>
<evidence type="ECO:0000256" key="1">
    <source>
        <dbReference type="SAM" id="MobiDB-lite"/>
    </source>
</evidence>